<feature type="transmembrane region" description="Helical" evidence="5">
    <location>
        <begin position="104"/>
        <end position="126"/>
    </location>
</feature>
<feature type="transmembrane region" description="Helical" evidence="5">
    <location>
        <begin position="138"/>
        <end position="159"/>
    </location>
</feature>
<dbReference type="PANTHER" id="PTHR37958:SF1">
    <property type="entry name" value="SODIUM-POTASSIUM_PROTON ANTIPORTER CHAA"/>
    <property type="match status" value="1"/>
</dbReference>
<keyword evidence="3 5" id="KW-1133">Transmembrane helix</keyword>
<dbReference type="Gene3D" id="1.20.1420.30">
    <property type="entry name" value="NCX, central ion-binding region"/>
    <property type="match status" value="1"/>
</dbReference>
<evidence type="ECO:0000256" key="4">
    <source>
        <dbReference type="ARBA" id="ARBA00023136"/>
    </source>
</evidence>
<dbReference type="KEGG" id="ctak:4412677_01578"/>
<gene>
    <name evidence="7" type="primary">chaA</name>
    <name evidence="7" type="ORF">SAMEA4412677_01578</name>
</gene>
<evidence type="ECO:0000256" key="1">
    <source>
        <dbReference type="ARBA" id="ARBA00004141"/>
    </source>
</evidence>
<keyword evidence="8" id="KW-1185">Reference proteome</keyword>
<keyword evidence="4 5" id="KW-0472">Membrane</keyword>
<evidence type="ECO:0000256" key="2">
    <source>
        <dbReference type="ARBA" id="ARBA00022692"/>
    </source>
</evidence>
<feature type="transmembrane region" description="Helical" evidence="5">
    <location>
        <begin position="171"/>
        <end position="192"/>
    </location>
</feature>
<keyword evidence="2 5" id="KW-0812">Transmembrane</keyword>
<dbReference type="GO" id="GO:0015385">
    <property type="term" value="F:sodium:proton antiporter activity"/>
    <property type="evidence" value="ECO:0007669"/>
    <property type="project" value="TreeGrafter"/>
</dbReference>
<sequence>MSQINLMRKFKTFFHWTVIVPLLASIFYLSGALGYSALANTVGATLLFGSVLAAVHHAEVVAHKVGEPYGTIILAVCITILEVGLIISFMLSGSKGALTYARDTVFAAVMLILNGILGLCILVGGVRYREQFFAKSSATTYLVSLVAILVLTLILPNYTSSIRGPFYTEPQLIFVALACLTIYGTFLMVQTVRHRNYFVDDNGDENHEADKPSILKTTVSLVLLIICLAVVIFMAKGLSPVIEGFVKSIGAPKALVGVIIASVVLLPEGFAAVRAARNNQIQSSVNLALGSALASVGLTIPAISAVCVIYDIPFVLGLDIKSVILLGLSVVITMLSLSHGKTNVLYGTVLLVNLAAYIFTVIFP</sequence>
<feature type="domain" description="Sodium/calcium exchanger membrane region" evidence="6">
    <location>
        <begin position="39"/>
        <end position="191"/>
    </location>
</feature>
<organism evidence="7 8">
    <name type="scientific">Chryseobacterium taklimakanense</name>
    <dbReference type="NCBI Taxonomy" id="536441"/>
    <lineage>
        <taxon>Bacteria</taxon>
        <taxon>Pseudomonadati</taxon>
        <taxon>Bacteroidota</taxon>
        <taxon>Flavobacteriia</taxon>
        <taxon>Flavobacteriales</taxon>
        <taxon>Weeksellaceae</taxon>
        <taxon>Chryseobacterium group</taxon>
        <taxon>Chryseobacterium</taxon>
    </lineage>
</organism>
<dbReference type="AlphaFoldDB" id="A0A239XJI6"/>
<evidence type="ECO:0000313" key="7">
    <source>
        <dbReference type="EMBL" id="SNV46098.1"/>
    </source>
</evidence>
<dbReference type="InterPro" id="IPR044880">
    <property type="entry name" value="NCX_ion-bd_dom_sf"/>
</dbReference>
<feature type="transmembrane region" description="Helical" evidence="5">
    <location>
        <begin position="213"/>
        <end position="234"/>
    </location>
</feature>
<evidence type="ECO:0000256" key="3">
    <source>
        <dbReference type="ARBA" id="ARBA00022989"/>
    </source>
</evidence>
<dbReference type="Pfam" id="PF01699">
    <property type="entry name" value="Na_Ca_ex"/>
    <property type="match status" value="2"/>
</dbReference>
<feature type="transmembrane region" description="Helical" evidence="5">
    <location>
        <begin position="285"/>
        <end position="312"/>
    </location>
</feature>
<feature type="transmembrane region" description="Helical" evidence="5">
    <location>
        <begin position="254"/>
        <end position="273"/>
    </location>
</feature>
<dbReference type="InterPro" id="IPR004837">
    <property type="entry name" value="NaCa_Exmemb"/>
</dbReference>
<feature type="transmembrane region" description="Helical" evidence="5">
    <location>
        <begin position="69"/>
        <end position="92"/>
    </location>
</feature>
<feature type="domain" description="Sodium/calcium exchanger membrane region" evidence="6">
    <location>
        <begin position="220"/>
        <end position="362"/>
    </location>
</feature>
<accession>A0A239XJI6</accession>
<proteinExistence type="predicted"/>
<feature type="transmembrane region" description="Helical" evidence="5">
    <location>
        <begin position="318"/>
        <end position="337"/>
    </location>
</feature>
<protein>
    <submittedName>
        <fullName evidence="7">Calcium/proton antiporter</fullName>
    </submittedName>
</protein>
<reference evidence="7 8" key="1">
    <citation type="submission" date="2017-06" db="EMBL/GenBank/DDBJ databases">
        <authorList>
            <consortium name="Pathogen Informatics"/>
        </authorList>
    </citation>
    <scope>NUCLEOTIDE SEQUENCE [LARGE SCALE GENOMIC DNA]</scope>
    <source>
        <strain evidence="7 8">NCTC13490</strain>
    </source>
</reference>
<evidence type="ECO:0000313" key="8">
    <source>
        <dbReference type="Proteomes" id="UP000215196"/>
    </source>
</evidence>
<dbReference type="GO" id="GO:0015386">
    <property type="term" value="F:potassium:proton antiporter activity"/>
    <property type="evidence" value="ECO:0007669"/>
    <property type="project" value="TreeGrafter"/>
</dbReference>
<feature type="transmembrane region" description="Helical" evidence="5">
    <location>
        <begin position="12"/>
        <end position="31"/>
    </location>
</feature>
<evidence type="ECO:0000259" key="6">
    <source>
        <dbReference type="Pfam" id="PF01699"/>
    </source>
</evidence>
<comment type="subcellular location">
    <subcellularLocation>
        <location evidence="1">Membrane</location>
        <topology evidence="1">Multi-pass membrane protein</topology>
    </subcellularLocation>
</comment>
<dbReference type="InterPro" id="IPR052946">
    <property type="entry name" value="Alkaline_pH_Ca-Antiporter"/>
</dbReference>
<name>A0A239XJI6_9FLAO</name>
<dbReference type="EMBL" id="LT906465">
    <property type="protein sequence ID" value="SNV46098.1"/>
    <property type="molecule type" value="Genomic_DNA"/>
</dbReference>
<feature type="transmembrane region" description="Helical" evidence="5">
    <location>
        <begin position="344"/>
        <end position="363"/>
    </location>
</feature>
<evidence type="ECO:0000256" key="5">
    <source>
        <dbReference type="SAM" id="Phobius"/>
    </source>
</evidence>
<dbReference type="Proteomes" id="UP000215196">
    <property type="component" value="Chromosome 1"/>
</dbReference>
<dbReference type="PANTHER" id="PTHR37958">
    <property type="entry name" value="SODIUM-POTASSIUM/PROTON ANTIPORTER CHAA"/>
    <property type="match status" value="1"/>
</dbReference>
<feature type="transmembrane region" description="Helical" evidence="5">
    <location>
        <begin position="37"/>
        <end position="57"/>
    </location>
</feature>
<dbReference type="GO" id="GO:0005886">
    <property type="term" value="C:plasma membrane"/>
    <property type="evidence" value="ECO:0007669"/>
    <property type="project" value="TreeGrafter"/>
</dbReference>